<dbReference type="PANTHER" id="PTHR24291">
    <property type="entry name" value="CYTOCHROME P450 FAMILY 4"/>
    <property type="match status" value="1"/>
</dbReference>
<dbReference type="InterPro" id="IPR036396">
    <property type="entry name" value="Cyt_P450_sf"/>
</dbReference>
<dbReference type="PROSITE" id="PS00086">
    <property type="entry name" value="CYTOCHROME_P450"/>
    <property type="match status" value="1"/>
</dbReference>
<organism evidence="17 18">
    <name type="scientific">Leptosia nina</name>
    <dbReference type="NCBI Taxonomy" id="320188"/>
    <lineage>
        <taxon>Eukaryota</taxon>
        <taxon>Metazoa</taxon>
        <taxon>Ecdysozoa</taxon>
        <taxon>Arthropoda</taxon>
        <taxon>Hexapoda</taxon>
        <taxon>Insecta</taxon>
        <taxon>Pterygota</taxon>
        <taxon>Neoptera</taxon>
        <taxon>Endopterygota</taxon>
        <taxon>Lepidoptera</taxon>
        <taxon>Glossata</taxon>
        <taxon>Ditrysia</taxon>
        <taxon>Papilionoidea</taxon>
        <taxon>Pieridae</taxon>
        <taxon>Pierinae</taxon>
        <taxon>Leptosia</taxon>
    </lineage>
</organism>
<dbReference type="GO" id="GO:0016705">
    <property type="term" value="F:oxidoreductase activity, acting on paired donors, with incorporation or reduction of molecular oxygen"/>
    <property type="evidence" value="ECO:0007669"/>
    <property type="project" value="InterPro"/>
</dbReference>
<evidence type="ECO:0000256" key="8">
    <source>
        <dbReference type="ARBA" id="ARBA00022824"/>
    </source>
</evidence>
<evidence type="ECO:0000256" key="1">
    <source>
        <dbReference type="ARBA" id="ARBA00001971"/>
    </source>
</evidence>
<keyword evidence="7 14" id="KW-0479">Metal-binding</keyword>
<evidence type="ECO:0000256" key="15">
    <source>
        <dbReference type="RuleBase" id="RU000461"/>
    </source>
</evidence>
<feature type="transmembrane region" description="Helical" evidence="16">
    <location>
        <begin position="6"/>
        <end position="23"/>
    </location>
</feature>
<accession>A0AAV1JMW8</accession>
<feature type="binding site" description="axial binding residue" evidence="14">
    <location>
        <position position="442"/>
    </location>
    <ligand>
        <name>heme</name>
        <dbReference type="ChEBI" id="CHEBI:30413"/>
    </ligand>
    <ligandPart>
        <name>Fe</name>
        <dbReference type="ChEBI" id="CHEBI:18248"/>
    </ligandPart>
</feature>
<keyword evidence="11 14" id="KW-0408">Iron</keyword>
<keyword evidence="12 15" id="KW-0503">Monooxygenase</keyword>
<dbReference type="InterPro" id="IPR017972">
    <property type="entry name" value="Cyt_P450_CS"/>
</dbReference>
<evidence type="ECO:0000256" key="11">
    <source>
        <dbReference type="ARBA" id="ARBA00023004"/>
    </source>
</evidence>
<keyword evidence="18" id="KW-1185">Reference proteome</keyword>
<keyword evidence="16" id="KW-0812">Transmembrane</keyword>
<evidence type="ECO:0000256" key="5">
    <source>
        <dbReference type="ARBA" id="ARBA00010617"/>
    </source>
</evidence>
<evidence type="ECO:0000256" key="16">
    <source>
        <dbReference type="SAM" id="Phobius"/>
    </source>
</evidence>
<name>A0AAV1JMW8_9NEOP</name>
<dbReference type="GO" id="GO:0004497">
    <property type="term" value="F:monooxygenase activity"/>
    <property type="evidence" value="ECO:0007669"/>
    <property type="project" value="UniProtKB-KW"/>
</dbReference>
<evidence type="ECO:0000256" key="3">
    <source>
        <dbReference type="ARBA" id="ARBA00004174"/>
    </source>
</evidence>
<keyword evidence="13 16" id="KW-0472">Membrane</keyword>
<evidence type="ECO:0000256" key="7">
    <source>
        <dbReference type="ARBA" id="ARBA00022723"/>
    </source>
</evidence>
<evidence type="ECO:0000256" key="14">
    <source>
        <dbReference type="PIRSR" id="PIRSR602401-1"/>
    </source>
</evidence>
<evidence type="ECO:0008006" key="19">
    <source>
        <dbReference type="Google" id="ProtNLM"/>
    </source>
</evidence>
<dbReference type="InterPro" id="IPR002401">
    <property type="entry name" value="Cyt_P450_E_grp-I"/>
</dbReference>
<evidence type="ECO:0000256" key="4">
    <source>
        <dbReference type="ARBA" id="ARBA00004406"/>
    </source>
</evidence>
<dbReference type="Gene3D" id="1.10.630.10">
    <property type="entry name" value="Cytochrome P450"/>
    <property type="match status" value="1"/>
</dbReference>
<proteinExistence type="inferred from homology"/>
<evidence type="ECO:0000313" key="17">
    <source>
        <dbReference type="EMBL" id="CAK1549418.1"/>
    </source>
</evidence>
<evidence type="ECO:0000256" key="10">
    <source>
        <dbReference type="ARBA" id="ARBA00023002"/>
    </source>
</evidence>
<evidence type="ECO:0000313" key="18">
    <source>
        <dbReference type="Proteomes" id="UP001497472"/>
    </source>
</evidence>
<dbReference type="GO" id="GO:0005506">
    <property type="term" value="F:iron ion binding"/>
    <property type="evidence" value="ECO:0007669"/>
    <property type="project" value="InterPro"/>
</dbReference>
<dbReference type="EMBL" id="CAVLEF010000011">
    <property type="protein sequence ID" value="CAK1549418.1"/>
    <property type="molecule type" value="Genomic_DNA"/>
</dbReference>
<gene>
    <name evidence="17" type="ORF">LNINA_LOCUS8714</name>
</gene>
<dbReference type="SUPFAM" id="SSF48264">
    <property type="entry name" value="Cytochrome P450"/>
    <property type="match status" value="1"/>
</dbReference>
<dbReference type="Proteomes" id="UP001497472">
    <property type="component" value="Unassembled WGS sequence"/>
</dbReference>
<keyword evidence="16" id="KW-1133">Transmembrane helix</keyword>
<dbReference type="InterPro" id="IPR001128">
    <property type="entry name" value="Cyt_P450"/>
</dbReference>
<comment type="similarity">
    <text evidence="5 15">Belongs to the cytochrome P450 family.</text>
</comment>
<protein>
    <recommendedName>
        <fullName evidence="19">Cytochrome P450</fullName>
    </recommendedName>
</protein>
<dbReference type="AlphaFoldDB" id="A0AAV1JMW8"/>
<dbReference type="PRINTS" id="PR00385">
    <property type="entry name" value="P450"/>
</dbReference>
<dbReference type="PANTHER" id="PTHR24291:SF189">
    <property type="entry name" value="CYTOCHROME P450 4C3-RELATED"/>
    <property type="match status" value="1"/>
</dbReference>
<keyword evidence="6 14" id="KW-0349">Heme</keyword>
<evidence type="ECO:0000256" key="2">
    <source>
        <dbReference type="ARBA" id="ARBA00003690"/>
    </source>
</evidence>
<sequence>MALVLLWVIFFLIVVLLFLWYAHETSRKTILMKKIPGTRGWPILGPAFEYLLTPEQVFTKLRAKYKTFKGITSLYIFRNGAVNIYDPEDIEKVLSSTRFNTKKQPYDFLMSWLGEGLLVSNGPKWYERRKMLTPAFHFNILKRYTQSFINNTEQFLKEVQNEVTKDQSDLTSLISKATLRIMCDTAMGISIDDHKQSETKKYFEGIHTVGQCIVQRICRIWYFSSFIYGLTSHARREAKAVLNLHNFTDNVIKERKTNLEDTRTETANDGKGKLAMLDLLLQNERDGKIDLLGIREEVDTFMFEGHDTTATALTFLIMRIANEPEIQDKIYEELDSIFQGSRRLPTVEDLNEMNYLQCCIKETLRLYPSVPFIARQIKEEVVLSGYTIPAGVNCYIHIYDLHHREDIYPEPEKFNPDRFLMENIDNRHRYSFIPFSAGPRNCIGQKFAYLEMKAVMTGLLRKFRIEAVTRTDELVLISDLVLRNAKPIYVRFRARQ</sequence>
<evidence type="ECO:0000256" key="12">
    <source>
        <dbReference type="ARBA" id="ARBA00023033"/>
    </source>
</evidence>
<keyword evidence="10 15" id="KW-0560">Oxidoreductase</keyword>
<dbReference type="PRINTS" id="PR00463">
    <property type="entry name" value="EP450I"/>
</dbReference>
<dbReference type="CDD" id="cd20628">
    <property type="entry name" value="CYP4"/>
    <property type="match status" value="1"/>
</dbReference>
<evidence type="ECO:0000256" key="6">
    <source>
        <dbReference type="ARBA" id="ARBA00022617"/>
    </source>
</evidence>
<dbReference type="Pfam" id="PF00067">
    <property type="entry name" value="p450"/>
    <property type="match status" value="1"/>
</dbReference>
<evidence type="ECO:0000256" key="13">
    <source>
        <dbReference type="ARBA" id="ARBA00023136"/>
    </source>
</evidence>
<dbReference type="GO" id="GO:0005789">
    <property type="term" value="C:endoplasmic reticulum membrane"/>
    <property type="evidence" value="ECO:0007669"/>
    <property type="project" value="UniProtKB-SubCell"/>
</dbReference>
<comment type="cofactor">
    <cofactor evidence="1 14">
        <name>heme</name>
        <dbReference type="ChEBI" id="CHEBI:30413"/>
    </cofactor>
</comment>
<reference evidence="17 18" key="1">
    <citation type="submission" date="2023-11" db="EMBL/GenBank/DDBJ databases">
        <authorList>
            <person name="Okamura Y."/>
        </authorList>
    </citation>
    <scope>NUCLEOTIDE SEQUENCE [LARGE SCALE GENOMIC DNA]</scope>
</reference>
<evidence type="ECO:0000256" key="9">
    <source>
        <dbReference type="ARBA" id="ARBA00022848"/>
    </source>
</evidence>
<keyword evidence="8" id="KW-0256">Endoplasmic reticulum</keyword>
<keyword evidence="9" id="KW-0492">Microsome</keyword>
<dbReference type="InterPro" id="IPR050196">
    <property type="entry name" value="Cytochrome_P450_Monoox"/>
</dbReference>
<comment type="function">
    <text evidence="2">May be involved in the metabolism of insect hormones and in the breakdown of synthetic insecticides.</text>
</comment>
<comment type="caution">
    <text evidence="17">The sequence shown here is derived from an EMBL/GenBank/DDBJ whole genome shotgun (WGS) entry which is preliminary data.</text>
</comment>
<dbReference type="GO" id="GO:0020037">
    <property type="term" value="F:heme binding"/>
    <property type="evidence" value="ECO:0007669"/>
    <property type="project" value="InterPro"/>
</dbReference>
<comment type="subcellular location">
    <subcellularLocation>
        <location evidence="4">Endoplasmic reticulum membrane</location>
        <topology evidence="4">Peripheral membrane protein</topology>
    </subcellularLocation>
    <subcellularLocation>
        <location evidence="3">Microsome membrane</location>
        <topology evidence="3">Peripheral membrane protein</topology>
    </subcellularLocation>
</comment>